<dbReference type="AlphaFoldDB" id="A0A6A4WU80"/>
<accession>A0A6A4WU80</accession>
<feature type="signal peptide" evidence="1">
    <location>
        <begin position="1"/>
        <end position="18"/>
    </location>
</feature>
<evidence type="ECO:0000313" key="3">
    <source>
        <dbReference type="Proteomes" id="UP000440578"/>
    </source>
</evidence>
<evidence type="ECO:0000256" key="1">
    <source>
        <dbReference type="SAM" id="SignalP"/>
    </source>
</evidence>
<dbReference type="Proteomes" id="UP000440578">
    <property type="component" value="Unassembled WGS sequence"/>
</dbReference>
<comment type="caution">
    <text evidence="2">The sequence shown here is derived from an EMBL/GenBank/DDBJ whole genome shotgun (WGS) entry which is preliminary data.</text>
</comment>
<reference evidence="2 3" key="1">
    <citation type="submission" date="2019-07" db="EMBL/GenBank/DDBJ databases">
        <title>Draft genome assembly of a fouling barnacle, Amphibalanus amphitrite (Darwin, 1854): The first reference genome for Thecostraca.</title>
        <authorList>
            <person name="Kim W."/>
        </authorList>
    </citation>
    <scope>NUCLEOTIDE SEQUENCE [LARGE SCALE GENOMIC DNA]</scope>
    <source>
        <strain evidence="2">SNU_AA5</strain>
        <tissue evidence="2">Soma without cirri and trophi</tissue>
    </source>
</reference>
<protein>
    <recommendedName>
        <fullName evidence="4">Cement protein-100k</fullName>
    </recommendedName>
</protein>
<evidence type="ECO:0008006" key="4">
    <source>
        <dbReference type="Google" id="ProtNLM"/>
    </source>
</evidence>
<keyword evidence="1" id="KW-0732">Signal</keyword>
<keyword evidence="3" id="KW-1185">Reference proteome</keyword>
<gene>
    <name evidence="2" type="ORF">FJT64_001905</name>
</gene>
<organism evidence="2 3">
    <name type="scientific">Amphibalanus amphitrite</name>
    <name type="common">Striped barnacle</name>
    <name type="synonym">Balanus amphitrite</name>
    <dbReference type="NCBI Taxonomy" id="1232801"/>
    <lineage>
        <taxon>Eukaryota</taxon>
        <taxon>Metazoa</taxon>
        <taxon>Ecdysozoa</taxon>
        <taxon>Arthropoda</taxon>
        <taxon>Crustacea</taxon>
        <taxon>Multicrustacea</taxon>
        <taxon>Cirripedia</taxon>
        <taxon>Thoracica</taxon>
        <taxon>Thoracicalcarea</taxon>
        <taxon>Balanomorpha</taxon>
        <taxon>Balanoidea</taxon>
        <taxon>Balanidae</taxon>
        <taxon>Amphibalaninae</taxon>
        <taxon>Amphibalanus</taxon>
    </lineage>
</organism>
<dbReference type="OrthoDB" id="6396291at2759"/>
<evidence type="ECO:0000313" key="2">
    <source>
        <dbReference type="EMBL" id="KAF0310707.1"/>
    </source>
</evidence>
<dbReference type="EMBL" id="VIIS01000292">
    <property type="protein sequence ID" value="KAF0310707.1"/>
    <property type="molecule type" value="Genomic_DNA"/>
</dbReference>
<sequence>MLRLPLALALLLAASAYGNFLFARSGCGCLRNPVAAKLTGEEISHLRGYVKERGVKHYDVLSNDALQAIFRFNLINNFPDVVPATRTGVLQIISESLNTLTDAVVPSVPQCGKIAGYLQKSVPGLAAGGVSLDLRSLVASASVILHQRGVTVNLEQLNVLLKSGLAAYLQSTAYQSSYGSLIQLISALDHIDHNLPNILDQESLIVVRRALESRFNLDREIFDNRYKLAIKAFEENRRRLLASFNTLAYRGPNYETNVQLVIKQMLTIFSGISAKTVRIILNILQLTNSAGGKATPKDLLAMITVPKLDVSIRKITEAAANRVYLKLPEHHQGLTIDDIKGAYSLFIIALASQGVQPLQLEATYEAFIWHTQRFFLVTRIYSVQAYLLYVMQVVTPLIPRGSQSFRLHIFDSSVVIDNILVPEGLASIYEEGRQTIIKRIRGLQGSSSDITNRIIGGQGEKGVIGNDLKFQTIVPADVPGYDQFEYQNVILSAVQMREIASVLIQRFNQLKQPSLQLSLMRIIIHANVIPNSGAAAAAAFRRLFRGLPAYSGPTDLSFVLTQLSENRLQLTETQLLAGIQQFYVASRCLGYVIPQQTIPSVFLYTVREYLSTLASVPAQPFGDGFLEFLYQRLAGIIRQVTVVDQKVPIDDYVSQKIFSVFGSSVRISVEARRTIIRFIHNSDLLPKVGQGVSVVAQYQRLLKSLFKRYPIGTFILSTKELVYIRAELKKAGISVDIKYLRDANVMAYIGLGLLNRLEKSLTVIRVRQIVLSSIRYFLRINKVSNIPSVEFFRVLLHQYKVPVPQLPVPKRPVIQYPEYTRAPIYILSGISLPVKQVEQLVVILRTRFVFVSIENVQSILAHTVLLLRASGQEIVQKNCYEVLTRYYRGLPKSISVGEFDIEDLVKEIDDQLKDATISGTGVQSALVELYLHMYYLKMPLPSVKVRDGFLSFVIGAYGKVQVRRQLPFGKLFYDFLQDFLPKLPGYLKPFPIFAGPQVYKVFHSTLKTPVYPSDIPLYFQLFRRVTKGSLTMGSLQSSLSGLSLLPGLTSEELSSIIDLVKGKQLKVSQTEIRRAFAICRLSLGLSSVKISRSKLISIFQEVVISIVQKYKSLLVVSYVEQILLRIRTYGPKYRPVQPITPIKPGYLCKNSKYIRC</sequence>
<feature type="chain" id="PRO_5025618845" description="Cement protein-100k" evidence="1">
    <location>
        <begin position="19"/>
        <end position="1156"/>
    </location>
</feature>
<proteinExistence type="predicted"/>
<name>A0A6A4WU80_AMPAM</name>